<gene>
    <name evidence="1" type="primary">yyaC</name>
    <name evidence="1" type="ORF">WAX74_04635</name>
</gene>
<dbReference type="NCBIfam" id="TIGR02841">
    <property type="entry name" value="spore_YyaC"/>
    <property type="match status" value="1"/>
</dbReference>
<protein>
    <submittedName>
        <fullName evidence="1">Spore protease YyaC</fullName>
    </submittedName>
</protein>
<evidence type="ECO:0000313" key="2">
    <source>
        <dbReference type="Proteomes" id="UP001364890"/>
    </source>
</evidence>
<name>A0ABU8F1Q5_9BACI</name>
<dbReference type="RefSeq" id="WP_336496495.1">
    <property type="nucleotide sequence ID" value="NZ_JBAWSY010000002.1"/>
</dbReference>
<organism evidence="1 2">
    <name type="scientific">Psychrobacillus mangrovi</name>
    <dbReference type="NCBI Taxonomy" id="3117745"/>
    <lineage>
        <taxon>Bacteria</taxon>
        <taxon>Bacillati</taxon>
        <taxon>Bacillota</taxon>
        <taxon>Bacilli</taxon>
        <taxon>Bacillales</taxon>
        <taxon>Bacillaceae</taxon>
        <taxon>Psychrobacillus</taxon>
    </lineage>
</organism>
<dbReference type="EMBL" id="JBAWSY010000002">
    <property type="protein sequence ID" value="MEI4768946.1"/>
    <property type="molecule type" value="Genomic_DNA"/>
</dbReference>
<comment type="caution">
    <text evidence="1">The sequence shown here is derived from an EMBL/GenBank/DDBJ whole genome shotgun (WGS) entry which is preliminary data.</text>
</comment>
<dbReference type="InterPro" id="IPR023430">
    <property type="entry name" value="Pept_HybD-like_dom_sf"/>
</dbReference>
<proteinExistence type="predicted"/>
<accession>A0ABU8F1Q5</accession>
<dbReference type="SUPFAM" id="SSF53163">
    <property type="entry name" value="HybD-like"/>
    <property type="match status" value="1"/>
</dbReference>
<dbReference type="GO" id="GO:0006508">
    <property type="term" value="P:proteolysis"/>
    <property type="evidence" value="ECO:0007669"/>
    <property type="project" value="UniProtKB-KW"/>
</dbReference>
<sequence length="195" mass="21740">MFPFKKRSRVHIQTKKLYYSYSLNSSTEEDMNEMSYLLRTLCETGTSDIIFLCIGSDRSTGDSFGPFVGTMLKEKNFPHHVFGTIEEPVHALNLKAVLKEINTQFNEPIIFSVDACLGDNHQIGSIILKDGPLIPGNAINNPLPEVGNYQLKAIVNYLDPSFPTNSLNNTRLSTVMSLAKITSAILLKSVKIRTI</sequence>
<dbReference type="InterPro" id="IPR009665">
    <property type="entry name" value="YyaC"/>
</dbReference>
<dbReference type="GO" id="GO:0008233">
    <property type="term" value="F:peptidase activity"/>
    <property type="evidence" value="ECO:0007669"/>
    <property type="project" value="UniProtKB-KW"/>
</dbReference>
<keyword evidence="2" id="KW-1185">Reference proteome</keyword>
<keyword evidence="1" id="KW-0378">Hydrolase</keyword>
<keyword evidence="1" id="KW-0645">Protease</keyword>
<dbReference type="Proteomes" id="UP001364890">
    <property type="component" value="Unassembled WGS sequence"/>
</dbReference>
<dbReference type="Pfam" id="PF06866">
    <property type="entry name" value="DUF1256"/>
    <property type="match status" value="1"/>
</dbReference>
<evidence type="ECO:0000313" key="1">
    <source>
        <dbReference type="EMBL" id="MEI4768946.1"/>
    </source>
</evidence>
<reference evidence="1 2" key="1">
    <citation type="submission" date="2024-01" db="EMBL/GenBank/DDBJ databases">
        <title>Seven novel Bacillus-like species.</title>
        <authorList>
            <person name="Liu G."/>
        </authorList>
    </citation>
    <scope>NUCLEOTIDE SEQUENCE [LARGE SCALE GENOMIC DNA]</scope>
    <source>
        <strain evidence="1 2">FJAT-51614</strain>
    </source>
</reference>